<dbReference type="AlphaFoldDB" id="A0AAV3UNK2"/>
<evidence type="ECO:0000259" key="1">
    <source>
        <dbReference type="Pfam" id="PF18545"/>
    </source>
</evidence>
<dbReference type="InterPro" id="IPR040624">
    <property type="entry name" value="HalOD1"/>
</dbReference>
<name>A0AAV3UNK2_9EURY</name>
<comment type="caution">
    <text evidence="2">The sequence shown here is derived from an EMBL/GenBank/DDBJ whole genome shotgun (WGS) entry which is preliminary data.</text>
</comment>
<dbReference type="EMBL" id="BAABKX010000018">
    <property type="protein sequence ID" value="GAA5060098.1"/>
    <property type="molecule type" value="Genomic_DNA"/>
</dbReference>
<reference evidence="2 3" key="1">
    <citation type="journal article" date="2019" name="Int. J. Syst. Evol. Microbiol.">
        <title>The Global Catalogue of Microorganisms (GCM) 10K type strain sequencing project: providing services to taxonomists for standard genome sequencing and annotation.</title>
        <authorList>
            <consortium name="The Broad Institute Genomics Platform"/>
            <consortium name="The Broad Institute Genome Sequencing Center for Infectious Disease"/>
            <person name="Wu L."/>
            <person name="Ma J."/>
        </authorList>
    </citation>
    <scope>NUCLEOTIDE SEQUENCE [LARGE SCALE GENOMIC DNA]</scope>
    <source>
        <strain evidence="2 3">JCM 17504</strain>
    </source>
</reference>
<keyword evidence="3" id="KW-1185">Reference proteome</keyword>
<evidence type="ECO:0000313" key="3">
    <source>
        <dbReference type="Proteomes" id="UP001501729"/>
    </source>
</evidence>
<gene>
    <name evidence="2" type="ORF">GCM10025751_44870</name>
</gene>
<dbReference type="GeneID" id="68613649"/>
<dbReference type="Proteomes" id="UP001501729">
    <property type="component" value="Unassembled WGS sequence"/>
</dbReference>
<dbReference type="RefSeq" id="WP_227773451.1">
    <property type="nucleotide sequence ID" value="NZ_BAABKX010000018.1"/>
</dbReference>
<evidence type="ECO:0000313" key="2">
    <source>
        <dbReference type="EMBL" id="GAA5060098.1"/>
    </source>
</evidence>
<organism evidence="2 3">
    <name type="scientific">Haladaptatus pallidirubidus</name>
    <dbReference type="NCBI Taxonomy" id="1008152"/>
    <lineage>
        <taxon>Archaea</taxon>
        <taxon>Methanobacteriati</taxon>
        <taxon>Methanobacteriota</taxon>
        <taxon>Stenosarchaea group</taxon>
        <taxon>Halobacteria</taxon>
        <taxon>Halobacteriales</taxon>
        <taxon>Haladaptataceae</taxon>
        <taxon>Haladaptatus</taxon>
    </lineage>
</organism>
<sequence>MTPHNTSRAIADSLDALDHPLTHPSTLLTERIVTAVADAADCSRQELAPLYEVVDPDALDSLFAPTYTGGTRTDGRVQFAYAGYEVVIHSTGDVNVSPLDAAGE</sequence>
<accession>A0AAV3UNK2</accession>
<feature type="domain" description="Halobacterial output" evidence="1">
    <location>
        <begin position="27"/>
        <end position="98"/>
    </location>
</feature>
<protein>
    <recommendedName>
        <fullName evidence="1">Halobacterial output domain-containing protein</fullName>
    </recommendedName>
</protein>
<proteinExistence type="predicted"/>
<dbReference type="Pfam" id="PF18545">
    <property type="entry name" value="HalOD1"/>
    <property type="match status" value="1"/>
</dbReference>